<name>A0A6A4GWT4_9AGAR</name>
<gene>
    <name evidence="1" type="ORF">BT96DRAFT_834297</name>
</gene>
<protein>
    <submittedName>
        <fullName evidence="1">Uncharacterized protein</fullName>
    </submittedName>
</protein>
<proteinExistence type="predicted"/>
<sequence length="85" mass="9681">FSYAASAKSTQANPCSNIPIWCPVCTQINPNSPAIWCYNAEEHFKIRHPNINCMNYTSLWEISNSEHEALAVVYRSQQKQPSRHG</sequence>
<dbReference type="OrthoDB" id="2953545at2759"/>
<dbReference type="EMBL" id="ML769678">
    <property type="protein sequence ID" value="KAE9389893.1"/>
    <property type="molecule type" value="Genomic_DNA"/>
</dbReference>
<accession>A0A6A4GWT4</accession>
<keyword evidence="2" id="KW-1185">Reference proteome</keyword>
<organism evidence="1 2">
    <name type="scientific">Gymnopus androsaceus JB14</name>
    <dbReference type="NCBI Taxonomy" id="1447944"/>
    <lineage>
        <taxon>Eukaryota</taxon>
        <taxon>Fungi</taxon>
        <taxon>Dikarya</taxon>
        <taxon>Basidiomycota</taxon>
        <taxon>Agaricomycotina</taxon>
        <taxon>Agaricomycetes</taxon>
        <taxon>Agaricomycetidae</taxon>
        <taxon>Agaricales</taxon>
        <taxon>Marasmiineae</taxon>
        <taxon>Omphalotaceae</taxon>
        <taxon>Gymnopus</taxon>
    </lineage>
</organism>
<evidence type="ECO:0000313" key="1">
    <source>
        <dbReference type="EMBL" id="KAE9389893.1"/>
    </source>
</evidence>
<dbReference type="Proteomes" id="UP000799118">
    <property type="component" value="Unassembled WGS sequence"/>
</dbReference>
<evidence type="ECO:0000313" key="2">
    <source>
        <dbReference type="Proteomes" id="UP000799118"/>
    </source>
</evidence>
<feature type="non-terminal residue" evidence="1">
    <location>
        <position position="1"/>
    </location>
</feature>
<dbReference type="AlphaFoldDB" id="A0A6A4GWT4"/>
<reference evidence="1" key="1">
    <citation type="journal article" date="2019" name="Environ. Microbiol.">
        <title>Fungal ecological strategies reflected in gene transcription - a case study of two litter decomposers.</title>
        <authorList>
            <person name="Barbi F."/>
            <person name="Kohler A."/>
            <person name="Barry K."/>
            <person name="Baskaran P."/>
            <person name="Daum C."/>
            <person name="Fauchery L."/>
            <person name="Ihrmark K."/>
            <person name="Kuo A."/>
            <person name="LaButti K."/>
            <person name="Lipzen A."/>
            <person name="Morin E."/>
            <person name="Grigoriev I.V."/>
            <person name="Henrissat B."/>
            <person name="Lindahl B."/>
            <person name="Martin F."/>
        </authorList>
    </citation>
    <scope>NUCLEOTIDE SEQUENCE</scope>
    <source>
        <strain evidence="1">JB14</strain>
    </source>
</reference>